<accession>A0A544TJ42</accession>
<dbReference type="InterPro" id="IPR001851">
    <property type="entry name" value="ABC_transp_permease"/>
</dbReference>
<feature type="transmembrane region" description="Helical" evidence="9">
    <location>
        <begin position="122"/>
        <end position="142"/>
    </location>
</feature>
<feature type="transmembrane region" description="Helical" evidence="9">
    <location>
        <begin position="272"/>
        <end position="289"/>
    </location>
</feature>
<dbReference type="Proteomes" id="UP000318937">
    <property type="component" value="Unassembled WGS sequence"/>
</dbReference>
<keyword evidence="6 9" id="KW-1133">Transmembrane helix</keyword>
<proteinExistence type="predicted"/>
<evidence type="ECO:0000256" key="2">
    <source>
        <dbReference type="ARBA" id="ARBA00022448"/>
    </source>
</evidence>
<reference evidence="10 11" key="1">
    <citation type="submission" date="2019-05" db="EMBL/GenBank/DDBJ databases">
        <title>Psychrobacillus vulpis sp. nov., a new species isolated from feces of a red fox that inhabits in The Tablas de Daimiel Natural Park, Albacete, Spain.</title>
        <authorList>
            <person name="Rodriguez M."/>
            <person name="Reina J.C."/>
            <person name="Bejar V."/>
            <person name="Llamas I."/>
        </authorList>
    </citation>
    <scope>NUCLEOTIDE SEQUENCE [LARGE SCALE GENOMIC DNA]</scope>
    <source>
        <strain evidence="10 11">NHI-2</strain>
    </source>
</reference>
<dbReference type="EMBL" id="VDGG01000008">
    <property type="protein sequence ID" value="TQR17464.1"/>
    <property type="molecule type" value="Genomic_DNA"/>
</dbReference>
<feature type="transmembrane region" description="Helical" evidence="9">
    <location>
        <begin position="92"/>
        <end position="115"/>
    </location>
</feature>
<keyword evidence="5 9" id="KW-0812">Transmembrane</keyword>
<feature type="transmembrane region" description="Helical" evidence="9">
    <location>
        <begin position="15"/>
        <end position="36"/>
    </location>
</feature>
<evidence type="ECO:0000256" key="6">
    <source>
        <dbReference type="ARBA" id="ARBA00022989"/>
    </source>
</evidence>
<protein>
    <recommendedName>
        <fullName evidence="8">Autoinducer 2 import system permease protein LsrD</fullName>
    </recommendedName>
</protein>
<gene>
    <name evidence="10" type="ORF">FG383_05270</name>
</gene>
<dbReference type="PANTHER" id="PTHR32196:SF71">
    <property type="entry name" value="AUTOINDUCER 2 IMPORT SYSTEM PERMEASE PROTEIN LSRD"/>
    <property type="match status" value="1"/>
</dbReference>
<keyword evidence="3" id="KW-1003">Cell membrane</keyword>
<evidence type="ECO:0000313" key="11">
    <source>
        <dbReference type="Proteomes" id="UP000318937"/>
    </source>
</evidence>
<name>A0A544TJ42_9BACI</name>
<feature type="transmembrane region" description="Helical" evidence="9">
    <location>
        <begin position="48"/>
        <end position="72"/>
    </location>
</feature>
<dbReference type="CDD" id="cd06579">
    <property type="entry name" value="TM_PBP1_transp_AraH_like"/>
    <property type="match status" value="1"/>
</dbReference>
<feature type="transmembrane region" description="Helical" evidence="9">
    <location>
        <begin position="173"/>
        <end position="194"/>
    </location>
</feature>
<evidence type="ECO:0000256" key="8">
    <source>
        <dbReference type="ARBA" id="ARBA00039381"/>
    </source>
</evidence>
<keyword evidence="2" id="KW-0813">Transport</keyword>
<dbReference type="PANTHER" id="PTHR32196">
    <property type="entry name" value="ABC TRANSPORTER PERMEASE PROTEIN YPHD-RELATED-RELATED"/>
    <property type="match status" value="1"/>
</dbReference>
<keyword evidence="7 9" id="KW-0472">Membrane</keyword>
<dbReference type="OrthoDB" id="9784538at2"/>
<comment type="caution">
    <text evidence="10">The sequence shown here is derived from an EMBL/GenBank/DDBJ whole genome shotgun (WGS) entry which is preliminary data.</text>
</comment>
<feature type="transmembrane region" description="Helical" evidence="9">
    <location>
        <begin position="246"/>
        <end position="265"/>
    </location>
</feature>
<keyword evidence="11" id="KW-1185">Reference proteome</keyword>
<dbReference type="GO" id="GO:0022857">
    <property type="term" value="F:transmembrane transporter activity"/>
    <property type="evidence" value="ECO:0007669"/>
    <property type="project" value="InterPro"/>
</dbReference>
<evidence type="ECO:0000256" key="3">
    <source>
        <dbReference type="ARBA" id="ARBA00022475"/>
    </source>
</evidence>
<evidence type="ECO:0000256" key="1">
    <source>
        <dbReference type="ARBA" id="ARBA00004651"/>
    </source>
</evidence>
<feature type="transmembrane region" description="Helical" evidence="9">
    <location>
        <begin position="295"/>
        <end position="313"/>
    </location>
</feature>
<evidence type="ECO:0000256" key="9">
    <source>
        <dbReference type="SAM" id="Phobius"/>
    </source>
</evidence>
<evidence type="ECO:0000256" key="7">
    <source>
        <dbReference type="ARBA" id="ARBA00023136"/>
    </source>
</evidence>
<dbReference type="GO" id="GO:0005886">
    <property type="term" value="C:plasma membrane"/>
    <property type="evidence" value="ECO:0007669"/>
    <property type="project" value="UniProtKB-SubCell"/>
</dbReference>
<comment type="subcellular location">
    <subcellularLocation>
        <location evidence="1">Cell membrane</location>
        <topology evidence="1">Multi-pass membrane protein</topology>
    </subcellularLocation>
</comment>
<dbReference type="AlphaFoldDB" id="A0A544TJ42"/>
<evidence type="ECO:0000256" key="5">
    <source>
        <dbReference type="ARBA" id="ARBA00022692"/>
    </source>
</evidence>
<feature type="transmembrane region" description="Helical" evidence="9">
    <location>
        <begin position="215"/>
        <end position="240"/>
    </location>
</feature>
<sequence>MTVKSNLKRFLKWELFLFIFLVGELIFFGLLTPSFLNVQNLLFSINDFAYIGLAAIPMTFVIITGGIDVSVGSIMGLSSITVGVLWAGGLNIWVALIIALIVCALAGLLNGLIVAYTDVQPLVVTLGTMFLFAGIALVISGGSSATGYEGISGFPNSFVQIANGITLGLPNSIWLILFFLLIFGVLLHLTKYGRNVYLVGINMKAAKYSGIATKWIVMSTYMLAGLGGGISGIILTSYFSSARSDLGAQAILPVITAVVLGGTSILGGRGTVLGTVIASIVVGMMNYGLQLSGMTSEQTTIIVGGMLIVAVVMRRFNINYVKKWFVANGSTTTKGS</sequence>
<evidence type="ECO:0000313" key="10">
    <source>
        <dbReference type="EMBL" id="TQR17464.1"/>
    </source>
</evidence>
<keyword evidence="4" id="KW-0997">Cell inner membrane</keyword>
<organism evidence="10 11">
    <name type="scientific">Psychrobacillus soli</name>
    <dbReference type="NCBI Taxonomy" id="1543965"/>
    <lineage>
        <taxon>Bacteria</taxon>
        <taxon>Bacillati</taxon>
        <taxon>Bacillota</taxon>
        <taxon>Bacilli</taxon>
        <taxon>Bacillales</taxon>
        <taxon>Bacillaceae</taxon>
        <taxon>Psychrobacillus</taxon>
    </lineage>
</organism>
<evidence type="ECO:0000256" key="4">
    <source>
        <dbReference type="ARBA" id="ARBA00022519"/>
    </source>
</evidence>
<dbReference type="Pfam" id="PF02653">
    <property type="entry name" value="BPD_transp_2"/>
    <property type="match status" value="1"/>
</dbReference>